<dbReference type="EMBL" id="LWSG01000012">
    <property type="protein sequence ID" value="OAS86823.1"/>
    <property type="molecule type" value="Genomic_DNA"/>
</dbReference>
<sequence>MNALSEILENKIIAIIRGANPNDVIKISHALKDGGIKLIEITMNSPNALSVIKQVSSELGDKVLIGAGTVLDPETARSAVLSGAKFILSPTVDIETIKLTKRYGAVSIPGAFTPTEILSAYQNGADIIKVFPATLGPNYIKDILGPLPHIPLLPTGGIDLKNLNDFIEAGAVGCGIGSALVNTKHEITDEYLQQLTKKASQFVSAINSDY</sequence>
<name>A0A179T2V3_9BACI</name>
<keyword evidence="5" id="KW-0119">Carbohydrate metabolism</keyword>
<keyword evidence="7" id="KW-1185">Reference proteome</keyword>
<proteinExistence type="inferred from homology"/>
<dbReference type="InterPro" id="IPR000887">
    <property type="entry name" value="Aldlse_KDPG_KHG"/>
</dbReference>
<evidence type="ECO:0000256" key="1">
    <source>
        <dbReference type="ARBA" id="ARBA00004761"/>
    </source>
</evidence>
<evidence type="ECO:0000313" key="7">
    <source>
        <dbReference type="Proteomes" id="UP000078534"/>
    </source>
</evidence>
<evidence type="ECO:0000313" key="6">
    <source>
        <dbReference type="EMBL" id="OAS86823.1"/>
    </source>
</evidence>
<dbReference type="RefSeq" id="WP_066331433.1">
    <property type="nucleotide sequence ID" value="NZ_LWSG01000012.1"/>
</dbReference>
<evidence type="ECO:0000256" key="4">
    <source>
        <dbReference type="ARBA" id="ARBA00023239"/>
    </source>
</evidence>
<dbReference type="Gene3D" id="3.20.20.70">
    <property type="entry name" value="Aldolase class I"/>
    <property type="match status" value="1"/>
</dbReference>
<dbReference type="Proteomes" id="UP000078534">
    <property type="component" value="Unassembled WGS sequence"/>
</dbReference>
<dbReference type="NCBIfam" id="TIGR01182">
    <property type="entry name" value="eda"/>
    <property type="match status" value="1"/>
</dbReference>
<dbReference type="STRING" id="152268.A6K24_04775"/>
<protein>
    <submittedName>
        <fullName evidence="6">2-dehydro-3-deoxyphosphogluconate aldolase</fullName>
    </submittedName>
</protein>
<dbReference type="AlphaFoldDB" id="A0A179T2V3"/>
<comment type="similarity">
    <text evidence="2">Belongs to the KHG/KDPG aldolase family.</text>
</comment>
<gene>
    <name evidence="6" type="ORF">A6K24_04775</name>
</gene>
<dbReference type="Pfam" id="PF01081">
    <property type="entry name" value="Aldolase"/>
    <property type="match status" value="1"/>
</dbReference>
<dbReference type="PANTHER" id="PTHR30246:SF1">
    <property type="entry name" value="2-DEHYDRO-3-DEOXY-6-PHOSPHOGALACTONATE ALDOLASE-RELATED"/>
    <property type="match status" value="1"/>
</dbReference>
<dbReference type="InterPro" id="IPR013785">
    <property type="entry name" value="Aldolase_TIM"/>
</dbReference>
<reference evidence="7" key="1">
    <citation type="submission" date="2016-04" db="EMBL/GenBank/DDBJ databases">
        <authorList>
            <person name="Lyu Z."/>
            <person name="Lyu W."/>
        </authorList>
    </citation>
    <scope>NUCLEOTIDE SEQUENCE [LARGE SCALE GENOMIC DNA]</scope>
    <source>
        <strain evidence="7">C44</strain>
    </source>
</reference>
<dbReference type="SUPFAM" id="SSF51569">
    <property type="entry name" value="Aldolase"/>
    <property type="match status" value="1"/>
</dbReference>
<accession>A0A179T2V3</accession>
<comment type="pathway">
    <text evidence="1">Carbohydrate acid metabolism.</text>
</comment>
<dbReference type="CDD" id="cd00452">
    <property type="entry name" value="KDPG_aldolase"/>
    <property type="match status" value="1"/>
</dbReference>
<comment type="subunit">
    <text evidence="3">Homotrimer.</text>
</comment>
<dbReference type="OrthoDB" id="9802667at2"/>
<evidence type="ECO:0000256" key="5">
    <source>
        <dbReference type="ARBA" id="ARBA00023277"/>
    </source>
</evidence>
<comment type="caution">
    <text evidence="6">The sequence shown here is derived from an EMBL/GenBank/DDBJ whole genome shotgun (WGS) entry which is preliminary data.</text>
</comment>
<dbReference type="GO" id="GO:0016829">
    <property type="term" value="F:lyase activity"/>
    <property type="evidence" value="ECO:0007669"/>
    <property type="project" value="UniProtKB-KW"/>
</dbReference>
<evidence type="ECO:0000256" key="3">
    <source>
        <dbReference type="ARBA" id="ARBA00011233"/>
    </source>
</evidence>
<dbReference type="PANTHER" id="PTHR30246">
    <property type="entry name" value="2-KETO-3-DEOXY-6-PHOSPHOGLUCONATE ALDOLASE"/>
    <property type="match status" value="1"/>
</dbReference>
<evidence type="ECO:0000256" key="2">
    <source>
        <dbReference type="ARBA" id="ARBA00006906"/>
    </source>
</evidence>
<keyword evidence="4" id="KW-0456">Lyase</keyword>
<organism evidence="6 7">
    <name type="scientific">Metabacillus litoralis</name>
    <dbReference type="NCBI Taxonomy" id="152268"/>
    <lineage>
        <taxon>Bacteria</taxon>
        <taxon>Bacillati</taxon>
        <taxon>Bacillota</taxon>
        <taxon>Bacilli</taxon>
        <taxon>Bacillales</taxon>
        <taxon>Bacillaceae</taxon>
        <taxon>Metabacillus</taxon>
    </lineage>
</organism>